<reference evidence="1 2" key="1">
    <citation type="submission" date="2018-11" db="EMBL/GenBank/DDBJ databases">
        <authorList>
            <consortium name="Pathogen Informatics"/>
        </authorList>
    </citation>
    <scope>NUCLEOTIDE SEQUENCE [LARGE SCALE GENOMIC DNA]</scope>
</reference>
<keyword evidence="2" id="KW-1185">Reference proteome</keyword>
<dbReference type="OrthoDB" id="5813559at2759"/>
<evidence type="ECO:0000313" key="2">
    <source>
        <dbReference type="Proteomes" id="UP000270094"/>
    </source>
</evidence>
<sequence>MDLGKGYVNDGLPHLCTYNARTVSTNADLHALLEAAGPINYNVIALQESPGRRT</sequence>
<evidence type="ECO:0008006" key="3">
    <source>
        <dbReference type="Google" id="ProtNLM"/>
    </source>
</evidence>
<organism evidence="1 2">
    <name type="scientific">Strongylus vulgaris</name>
    <name type="common">Blood worm</name>
    <dbReference type="NCBI Taxonomy" id="40348"/>
    <lineage>
        <taxon>Eukaryota</taxon>
        <taxon>Metazoa</taxon>
        <taxon>Ecdysozoa</taxon>
        <taxon>Nematoda</taxon>
        <taxon>Chromadorea</taxon>
        <taxon>Rhabditida</taxon>
        <taxon>Rhabditina</taxon>
        <taxon>Rhabditomorpha</taxon>
        <taxon>Strongyloidea</taxon>
        <taxon>Strongylidae</taxon>
        <taxon>Strongylus</taxon>
    </lineage>
</organism>
<evidence type="ECO:0000313" key="1">
    <source>
        <dbReference type="EMBL" id="VDM85864.1"/>
    </source>
</evidence>
<accession>A0A3P7K3F3</accession>
<name>A0A3P7K3F3_STRVU</name>
<gene>
    <name evidence="1" type="ORF">SVUK_LOCUS20862</name>
</gene>
<protein>
    <recommendedName>
        <fullName evidence="3">Endonuclease/exonuclease/phosphatase domain-containing protein</fullName>
    </recommendedName>
</protein>
<dbReference type="AlphaFoldDB" id="A0A3P7K3F3"/>
<proteinExistence type="predicted"/>
<dbReference type="EMBL" id="UYYB01146346">
    <property type="protein sequence ID" value="VDM85864.1"/>
    <property type="molecule type" value="Genomic_DNA"/>
</dbReference>
<dbReference type="Proteomes" id="UP000270094">
    <property type="component" value="Unassembled WGS sequence"/>
</dbReference>